<comment type="function">
    <text evidence="9">Acts as a component of the peripheral membrane COG complex that is involved in intra-Golgi protein trafficking. COG is located at the cis-Golgi, and regulates tethering of retrograde intra-Golgi vesicles and possibly a number of other membrane trafficking events.</text>
</comment>
<comment type="caution">
    <text evidence="15">The sequence shown here is derived from an EMBL/GenBank/DDBJ whole genome shotgun (WGS) entry which is preliminary data.</text>
</comment>
<evidence type="ECO:0000256" key="9">
    <source>
        <dbReference type="ARBA" id="ARBA00043873"/>
    </source>
</evidence>
<dbReference type="Proteomes" id="UP000239156">
    <property type="component" value="Unassembled WGS sequence"/>
</dbReference>
<name>A0A2S4VVR3_9BASI</name>
<organism evidence="15 16">
    <name type="scientific">Puccinia striiformis</name>
    <dbReference type="NCBI Taxonomy" id="27350"/>
    <lineage>
        <taxon>Eukaryota</taxon>
        <taxon>Fungi</taxon>
        <taxon>Dikarya</taxon>
        <taxon>Basidiomycota</taxon>
        <taxon>Pucciniomycotina</taxon>
        <taxon>Pucciniomycetes</taxon>
        <taxon>Pucciniales</taxon>
        <taxon>Pucciniaceae</taxon>
        <taxon>Puccinia</taxon>
    </lineage>
</organism>
<feature type="domain" description="Conserved oligomeric complex COG6 N-terminal" evidence="13">
    <location>
        <begin position="75"/>
        <end position="172"/>
    </location>
</feature>
<gene>
    <name evidence="15" type="ORF">PSTT_03726</name>
</gene>
<dbReference type="EMBL" id="PKSL01000024">
    <property type="protein sequence ID" value="POW13547.1"/>
    <property type="molecule type" value="Genomic_DNA"/>
</dbReference>
<dbReference type="GO" id="GO:0015031">
    <property type="term" value="P:protein transport"/>
    <property type="evidence" value="ECO:0007669"/>
    <property type="project" value="UniProtKB-KW"/>
</dbReference>
<evidence type="ECO:0000256" key="2">
    <source>
        <dbReference type="ARBA" id="ARBA00011023"/>
    </source>
</evidence>
<evidence type="ECO:0000313" key="15">
    <source>
        <dbReference type="EMBL" id="POW13547.1"/>
    </source>
</evidence>
<dbReference type="SUPFAM" id="SSF74788">
    <property type="entry name" value="Cullin repeat-like"/>
    <property type="match status" value="1"/>
</dbReference>
<dbReference type="PANTHER" id="PTHR21506">
    <property type="entry name" value="COMPONENT OF OLIGOMERIC GOLGI COMPLEX 6"/>
    <property type="match status" value="1"/>
</dbReference>
<dbReference type="GO" id="GO:0017119">
    <property type="term" value="C:Golgi transport complex"/>
    <property type="evidence" value="ECO:0007669"/>
    <property type="project" value="UniProtKB-UniRule"/>
</dbReference>
<keyword evidence="7 10" id="KW-0472">Membrane</keyword>
<keyword evidence="16" id="KW-1185">Reference proteome</keyword>
<evidence type="ECO:0000256" key="5">
    <source>
        <dbReference type="ARBA" id="ARBA00022927"/>
    </source>
</evidence>
<reference evidence="15" key="1">
    <citation type="submission" date="2017-12" db="EMBL/GenBank/DDBJ databases">
        <title>Gene loss provides genomic basis for host adaptation in cereal stripe rust fungi.</title>
        <authorList>
            <person name="Xia C."/>
        </authorList>
    </citation>
    <scope>NUCLEOTIDE SEQUENCE [LARGE SCALE GENOMIC DNA]</scope>
    <source>
        <strain evidence="15">93-210</strain>
    </source>
</reference>
<evidence type="ECO:0000256" key="11">
    <source>
        <dbReference type="SAM" id="Coils"/>
    </source>
</evidence>
<feature type="region of interest" description="Disordered" evidence="12">
    <location>
        <begin position="1"/>
        <end position="20"/>
    </location>
</feature>
<dbReference type="VEuPathDB" id="FungiDB:PSTT_03726"/>
<accession>A0A2S4VVR3</accession>
<keyword evidence="4 10" id="KW-0813">Transport</keyword>
<evidence type="ECO:0000256" key="7">
    <source>
        <dbReference type="ARBA" id="ARBA00023136"/>
    </source>
</evidence>
<feature type="coiled-coil region" evidence="11">
    <location>
        <begin position="139"/>
        <end position="173"/>
    </location>
</feature>
<dbReference type="InterPro" id="IPR010490">
    <property type="entry name" value="COG6"/>
</dbReference>
<evidence type="ECO:0000313" key="16">
    <source>
        <dbReference type="Proteomes" id="UP000239156"/>
    </source>
</evidence>
<dbReference type="Pfam" id="PF20653">
    <property type="entry name" value="COG6_C"/>
    <property type="match status" value="1"/>
</dbReference>
<keyword evidence="6 10" id="KW-0333">Golgi apparatus</keyword>
<dbReference type="VEuPathDB" id="FungiDB:PSHT_07567"/>
<comment type="function">
    <text evidence="10">Acts as component of the peripheral membrane COG complex that is involved in intra-Golgi protein trafficking. COG is located at the cis-Golgi, and regulates tethering of retrograde intra-Golgi vesicles and possibly a number of other membrane trafficking events.</text>
</comment>
<dbReference type="Pfam" id="PF06419">
    <property type="entry name" value="COG6_N"/>
    <property type="match status" value="1"/>
</dbReference>
<dbReference type="SMART" id="SM01087">
    <property type="entry name" value="COG6"/>
    <property type="match status" value="1"/>
</dbReference>
<comment type="similarity">
    <text evidence="2 10">Belongs to the COG6 family.</text>
</comment>
<dbReference type="InterPro" id="IPR048369">
    <property type="entry name" value="COG6_C"/>
</dbReference>
<protein>
    <recommendedName>
        <fullName evidence="3 10">Conserved oligomeric Golgi complex subunit 6</fullName>
        <shortName evidence="10">COG complex subunit 6</shortName>
    </recommendedName>
    <alternativeName>
        <fullName evidence="8 10">Component of oligomeric Golgi complex 6</fullName>
    </alternativeName>
</protein>
<sequence>MYEGLTRRLKKNDEDEQPSTEVSKLLATTQFDHPEIQAALDTLNAITFDDDQHSSGEDKKVSDGDRLRPLRKGGLRRIVENRIRNHSREFLNVFSELNNDLVDLQSNLDQMNECFEIIQSSFDTATSATKYLLEHTDRLMKEEEAIAAKQIKVRKFREKFELKEEEISALTSRSMTMNIGIIEAMEHCEQIRSDCASLLSGQSPEEGEEEYQSEDIGLEIMKITSQYLDKGYEKLLKWSISQARSGLVSKSDEIQPDVSPLMKRAINRLKSRPELFDEVINTLSTARSSSLSTLFLEALIRGGASGLPRPIELNAHDPIRYVGDMLAWIHQVMASEHEFLESLLDLKSDNRRVGQSRIFPSSLNKEDETIDEHHRPQGSSSELTVMMSSHTIIEANNQDLEDRELARKLLDTHLQGCIRPLKIRVLQTVNSQEGSLIACQLASLLEFYQGTMASTIGPDAKLTQTLTELTDQAYQVFYQLLRTISGNYLRRLEPAPVDLSVPVHIQEAMSNLRVIMSIYEGSNDGHSQNSSLHSFDNVVDLVVDPLLEGIDKMALLRTSDWDRSIFWLNCLEFILTTLEDSNSLITVQKLDGLHLTHLEKLINQYTVHLIHTSGLEAILKVIETKDPEIPLSRIPETNSKSISECLRKFDQFLTNFDPLLSSNKLLSLLNPSAIRKSFPPNHPSSDDDQGKTGNLKEFILKKSLNNLVDKYRLIYDLVSDPSNLFEFKSTILIRSLDEVKTLIGVL</sequence>
<comment type="subcellular location">
    <subcellularLocation>
        <location evidence="1 10">Golgi apparatus membrane</location>
        <topology evidence="1 10">Peripheral membrane protein</topology>
    </subcellularLocation>
</comment>
<evidence type="ECO:0000259" key="13">
    <source>
        <dbReference type="Pfam" id="PF06419"/>
    </source>
</evidence>
<evidence type="ECO:0000256" key="3">
    <source>
        <dbReference type="ARBA" id="ARBA00020973"/>
    </source>
</evidence>
<dbReference type="GO" id="GO:0000139">
    <property type="term" value="C:Golgi membrane"/>
    <property type="evidence" value="ECO:0007669"/>
    <property type="project" value="UniProtKB-SubCell"/>
</dbReference>
<dbReference type="PANTHER" id="PTHR21506:SF0">
    <property type="entry name" value="CONSERVED OLIGOMERIC GOLGI COMPLEX SUBUNIT 6"/>
    <property type="match status" value="1"/>
</dbReference>
<dbReference type="InterPro" id="IPR016159">
    <property type="entry name" value="Cullin_repeat-like_dom_sf"/>
</dbReference>
<evidence type="ECO:0000256" key="12">
    <source>
        <dbReference type="SAM" id="MobiDB-lite"/>
    </source>
</evidence>
<feature type="domain" description="Conserved Oligomeric Golgi complex subunit 6 C-terminal" evidence="14">
    <location>
        <begin position="216"/>
        <end position="674"/>
    </location>
</feature>
<evidence type="ECO:0000256" key="4">
    <source>
        <dbReference type="ARBA" id="ARBA00022448"/>
    </source>
</evidence>
<evidence type="ECO:0000259" key="14">
    <source>
        <dbReference type="Pfam" id="PF20653"/>
    </source>
</evidence>
<comment type="subunit">
    <text evidence="10">Component of the conserved oligomeric Golgi complex.</text>
</comment>
<proteinExistence type="inferred from homology"/>
<keyword evidence="5 10" id="KW-0653">Protein transport</keyword>
<evidence type="ECO:0000256" key="10">
    <source>
        <dbReference type="RuleBase" id="RU365075"/>
    </source>
</evidence>
<evidence type="ECO:0000256" key="1">
    <source>
        <dbReference type="ARBA" id="ARBA00004395"/>
    </source>
</evidence>
<evidence type="ECO:0000256" key="6">
    <source>
        <dbReference type="ARBA" id="ARBA00023034"/>
    </source>
</evidence>
<dbReference type="GO" id="GO:0006891">
    <property type="term" value="P:intra-Golgi vesicle-mediated transport"/>
    <property type="evidence" value="ECO:0007669"/>
    <property type="project" value="UniProtKB-UniRule"/>
</dbReference>
<evidence type="ECO:0000256" key="8">
    <source>
        <dbReference type="ARBA" id="ARBA00031348"/>
    </source>
</evidence>
<keyword evidence="11" id="KW-0175">Coiled coil</keyword>
<dbReference type="AlphaFoldDB" id="A0A2S4VVR3"/>
<dbReference type="InterPro" id="IPR048368">
    <property type="entry name" value="COG6_N"/>
</dbReference>